<dbReference type="Gene3D" id="3.40.50.150">
    <property type="entry name" value="Vaccinia Virus protein VP39"/>
    <property type="match status" value="1"/>
</dbReference>
<dbReference type="EMBL" id="LK032053">
    <property type="protein sequence ID" value="CDY15291.1"/>
    <property type="molecule type" value="Genomic_DNA"/>
</dbReference>
<evidence type="ECO:0000256" key="1">
    <source>
        <dbReference type="SAM" id="MobiDB-lite"/>
    </source>
</evidence>
<dbReference type="GO" id="GO:0008173">
    <property type="term" value="F:RNA methyltransferase activity"/>
    <property type="evidence" value="ECO:0007669"/>
    <property type="project" value="InterPro"/>
</dbReference>
<feature type="compositionally biased region" description="Basic and acidic residues" evidence="1">
    <location>
        <begin position="17"/>
        <end position="30"/>
    </location>
</feature>
<organism evidence="2 3">
    <name type="scientific">Brassica napus</name>
    <name type="common">Rape</name>
    <dbReference type="NCBI Taxonomy" id="3708"/>
    <lineage>
        <taxon>Eukaryota</taxon>
        <taxon>Viridiplantae</taxon>
        <taxon>Streptophyta</taxon>
        <taxon>Embryophyta</taxon>
        <taxon>Tracheophyta</taxon>
        <taxon>Spermatophyta</taxon>
        <taxon>Magnoliopsida</taxon>
        <taxon>eudicotyledons</taxon>
        <taxon>Gunneridae</taxon>
        <taxon>Pentapetalae</taxon>
        <taxon>rosids</taxon>
        <taxon>malvids</taxon>
        <taxon>Brassicales</taxon>
        <taxon>Brassicaceae</taxon>
        <taxon>Brassiceae</taxon>
        <taxon>Brassica</taxon>
    </lineage>
</organism>
<dbReference type="PaxDb" id="3708-A0A078FQ59"/>
<evidence type="ECO:0000313" key="2">
    <source>
        <dbReference type="EMBL" id="CDY15291.1"/>
    </source>
</evidence>
<dbReference type="Proteomes" id="UP000028999">
    <property type="component" value="Unassembled WGS sequence"/>
</dbReference>
<gene>
    <name evidence="2" type="primary">BnaC06g07770D</name>
    <name evidence="2" type="ORF">GSBRNA2T00085524001</name>
</gene>
<dbReference type="PANTHER" id="PTHR22808:SF28">
    <property type="entry name" value="S-ADENOSYL-L-METHIONINE-DEPENDENT METHYLTRANSFERASES SUPERFAMILY PROTEIN"/>
    <property type="match status" value="1"/>
</dbReference>
<dbReference type="AlphaFoldDB" id="A0A078FQ59"/>
<dbReference type="InterPro" id="IPR029063">
    <property type="entry name" value="SAM-dependent_MTases_sf"/>
</dbReference>
<dbReference type="Gramene" id="CDY15291">
    <property type="protein sequence ID" value="CDY15291"/>
    <property type="gene ID" value="GSBRNA2T00085524001"/>
</dbReference>
<sequence length="155" mass="18323">MGRGRHRGRSQRKHFKESRENVWKRPRTDPTVDASDNAVADKPSWEPILTDNPNFEEYYKEQGLVRAEEWDVFMEILRKPLPAAFRVNSNSQFCDDIISILENDFVKSLQAEAIEGGELEAIKPLPWYPKNLAWHSNFSRKQIRKHKTLERYPFH</sequence>
<dbReference type="STRING" id="3708.A0A078FQ59"/>
<name>A0A078FQ59_BRANA</name>
<feature type="region of interest" description="Disordered" evidence="1">
    <location>
        <begin position="1"/>
        <end position="46"/>
    </location>
</feature>
<dbReference type="InterPro" id="IPR023267">
    <property type="entry name" value="RCMT"/>
</dbReference>
<reference evidence="2 3" key="1">
    <citation type="journal article" date="2014" name="Science">
        <title>Plant genetics. Early allopolyploid evolution in the post-Neolithic Brassica napus oilseed genome.</title>
        <authorList>
            <person name="Chalhoub B."/>
            <person name="Denoeud F."/>
            <person name="Liu S."/>
            <person name="Parkin I.A."/>
            <person name="Tang H."/>
            <person name="Wang X."/>
            <person name="Chiquet J."/>
            <person name="Belcram H."/>
            <person name="Tong C."/>
            <person name="Samans B."/>
            <person name="Correa M."/>
            <person name="Da Silva C."/>
            <person name="Just J."/>
            <person name="Falentin C."/>
            <person name="Koh C.S."/>
            <person name="Le Clainche I."/>
            <person name="Bernard M."/>
            <person name="Bento P."/>
            <person name="Noel B."/>
            <person name="Labadie K."/>
            <person name="Alberti A."/>
            <person name="Charles M."/>
            <person name="Arnaud D."/>
            <person name="Guo H."/>
            <person name="Daviaud C."/>
            <person name="Alamery S."/>
            <person name="Jabbari K."/>
            <person name="Zhao M."/>
            <person name="Edger P.P."/>
            <person name="Chelaifa H."/>
            <person name="Tack D."/>
            <person name="Lassalle G."/>
            <person name="Mestiri I."/>
            <person name="Schnel N."/>
            <person name="Le Paslier M.C."/>
            <person name="Fan G."/>
            <person name="Renault V."/>
            <person name="Bayer P.E."/>
            <person name="Golicz A.A."/>
            <person name="Manoli S."/>
            <person name="Lee T.H."/>
            <person name="Thi V.H."/>
            <person name="Chalabi S."/>
            <person name="Hu Q."/>
            <person name="Fan C."/>
            <person name="Tollenaere R."/>
            <person name="Lu Y."/>
            <person name="Battail C."/>
            <person name="Shen J."/>
            <person name="Sidebottom C.H."/>
            <person name="Wang X."/>
            <person name="Canaguier A."/>
            <person name="Chauveau A."/>
            <person name="Berard A."/>
            <person name="Deniot G."/>
            <person name="Guan M."/>
            <person name="Liu Z."/>
            <person name="Sun F."/>
            <person name="Lim Y.P."/>
            <person name="Lyons E."/>
            <person name="Town C.D."/>
            <person name="Bancroft I."/>
            <person name="Wang X."/>
            <person name="Meng J."/>
            <person name="Ma J."/>
            <person name="Pires J.C."/>
            <person name="King G.J."/>
            <person name="Brunel D."/>
            <person name="Delourme R."/>
            <person name="Renard M."/>
            <person name="Aury J.M."/>
            <person name="Adams K.L."/>
            <person name="Batley J."/>
            <person name="Snowdon R.J."/>
            <person name="Tost J."/>
            <person name="Edwards D."/>
            <person name="Zhou Y."/>
            <person name="Hua W."/>
            <person name="Sharpe A.G."/>
            <person name="Paterson A.H."/>
            <person name="Guan C."/>
            <person name="Wincker P."/>
        </authorList>
    </citation>
    <scope>NUCLEOTIDE SEQUENCE [LARGE SCALE GENOMIC DNA]</scope>
    <source>
        <strain evidence="3">cv. Darmor-bzh</strain>
    </source>
</reference>
<proteinExistence type="predicted"/>
<keyword evidence="3" id="KW-1185">Reference proteome</keyword>
<accession>A0A078FQ59</accession>
<protein>
    <submittedName>
        <fullName evidence="2">BnaC06g07770D protein</fullName>
    </submittedName>
</protein>
<dbReference type="GO" id="GO:0001510">
    <property type="term" value="P:RNA methylation"/>
    <property type="evidence" value="ECO:0007669"/>
    <property type="project" value="InterPro"/>
</dbReference>
<feature type="compositionally biased region" description="Basic residues" evidence="1">
    <location>
        <begin position="1"/>
        <end position="16"/>
    </location>
</feature>
<evidence type="ECO:0000313" key="3">
    <source>
        <dbReference type="Proteomes" id="UP000028999"/>
    </source>
</evidence>
<dbReference type="PANTHER" id="PTHR22808">
    <property type="entry name" value="NCL1 YEAST -RELATED NOL1/NOP2/FMU SUN DOMAIN-CONTAINING"/>
    <property type="match status" value="1"/>
</dbReference>